<feature type="compositionally biased region" description="Basic and acidic residues" evidence="2">
    <location>
        <begin position="177"/>
        <end position="188"/>
    </location>
</feature>
<evidence type="ECO:0000256" key="1">
    <source>
        <dbReference type="ARBA" id="ARBA00006996"/>
    </source>
</evidence>
<feature type="domain" description="C2" evidence="3">
    <location>
        <begin position="352"/>
        <end position="471"/>
    </location>
</feature>
<proteinExistence type="inferred from homology"/>
<dbReference type="EMBL" id="JAROKS010000015">
    <property type="protein sequence ID" value="KAK1796274.1"/>
    <property type="molecule type" value="Genomic_DNA"/>
</dbReference>
<protein>
    <recommendedName>
        <fullName evidence="3">C2 domain-containing protein</fullName>
    </recommendedName>
</protein>
<dbReference type="Pfam" id="PF00168">
    <property type="entry name" value="C2"/>
    <property type="match status" value="2"/>
</dbReference>
<dbReference type="CDD" id="cd08408">
    <property type="entry name" value="C2B_Synaptotagmin-14_16"/>
    <property type="match status" value="1"/>
</dbReference>
<dbReference type="Gene3D" id="2.60.40.150">
    <property type="entry name" value="C2 domain"/>
    <property type="match status" value="2"/>
</dbReference>
<dbReference type="PANTHER" id="PTHR46129:SF1">
    <property type="entry name" value="SYNAPTOTAGMIN XIVB ISOFORM X1"/>
    <property type="match status" value="1"/>
</dbReference>
<dbReference type="GO" id="GO:0005543">
    <property type="term" value="F:phospholipid binding"/>
    <property type="evidence" value="ECO:0007669"/>
    <property type="project" value="TreeGrafter"/>
</dbReference>
<evidence type="ECO:0000256" key="2">
    <source>
        <dbReference type="SAM" id="MobiDB-lite"/>
    </source>
</evidence>
<gene>
    <name evidence="4" type="ORF">P4O66_009344</name>
</gene>
<feature type="domain" description="C2" evidence="3">
    <location>
        <begin position="527"/>
        <end position="680"/>
    </location>
</feature>
<evidence type="ECO:0000313" key="5">
    <source>
        <dbReference type="Proteomes" id="UP001239994"/>
    </source>
</evidence>
<dbReference type="AlphaFoldDB" id="A0AAD8ZBI7"/>
<dbReference type="CDD" id="cd08389">
    <property type="entry name" value="C2A_Synaptotagmin-14_16"/>
    <property type="match status" value="1"/>
</dbReference>
<feature type="compositionally biased region" description="Basic and acidic residues" evidence="2">
    <location>
        <begin position="99"/>
        <end position="112"/>
    </location>
</feature>
<dbReference type="InterPro" id="IPR043541">
    <property type="entry name" value="SYT14/14L/16"/>
</dbReference>
<feature type="compositionally biased region" description="Low complexity" evidence="2">
    <location>
        <begin position="250"/>
        <end position="269"/>
    </location>
</feature>
<comment type="similarity">
    <text evidence="1">Belongs to the synaptotagmin family.</text>
</comment>
<feature type="compositionally biased region" description="Polar residues" evidence="2">
    <location>
        <begin position="154"/>
        <end position="163"/>
    </location>
</feature>
<evidence type="ECO:0000259" key="3">
    <source>
        <dbReference type="PROSITE" id="PS50004"/>
    </source>
</evidence>
<feature type="compositionally biased region" description="Polar residues" evidence="2">
    <location>
        <begin position="208"/>
        <end position="231"/>
    </location>
</feature>
<dbReference type="Proteomes" id="UP001239994">
    <property type="component" value="Unassembled WGS sequence"/>
</dbReference>
<dbReference type="InterPro" id="IPR000008">
    <property type="entry name" value="C2_dom"/>
</dbReference>
<feature type="region of interest" description="Disordered" evidence="2">
    <location>
        <begin position="61"/>
        <end position="115"/>
    </location>
</feature>
<accession>A0AAD8ZBI7</accession>
<comment type="caution">
    <text evidence="4">The sequence shown here is derived from an EMBL/GenBank/DDBJ whole genome shotgun (WGS) entry which is preliminary data.</text>
</comment>
<feature type="compositionally biased region" description="Polar residues" evidence="2">
    <location>
        <begin position="61"/>
        <end position="70"/>
    </location>
</feature>
<dbReference type="PROSITE" id="PS50004">
    <property type="entry name" value="C2"/>
    <property type="match status" value="2"/>
</dbReference>
<dbReference type="SMART" id="SM00239">
    <property type="entry name" value="C2"/>
    <property type="match status" value="2"/>
</dbReference>
<evidence type="ECO:0000313" key="4">
    <source>
        <dbReference type="EMBL" id="KAK1796274.1"/>
    </source>
</evidence>
<dbReference type="SUPFAM" id="SSF49562">
    <property type="entry name" value="C2 domain (Calcium/lipid-binding domain, CaLB)"/>
    <property type="match status" value="2"/>
</dbReference>
<keyword evidence="5" id="KW-1185">Reference proteome</keyword>
<sequence>MAFFKSFQQNLPSVSSILDTVSNSVSSTVDDLTSAVNDVTCTVSEQLTVQVNTIINKVQSEEQANSQKGTLTGEDAESDANNAHGQKKYKRHIDEDEELRERQKQENERRNDEDEWEWCYAPSKGWFRRRRDPNQAQNEKQETVPAVEGEALSSHDQSNSLSTIAKEENKQQNNSEEDSKTEYAKETNENELTEVMKSPSGEMHCDNINESGQTGESNTEQENKNCTNNNGKDGGSLEEELRETTSQLHSASSGENSNSQSAGNENEGSNIHKTTESSLSNEPLANLKQDNPEEGSRGGVGSVEGSSNETNAGEDTVSPNKDVSKKSKAVSGPEVHAVLWLPEMYEPEAQGKYGTLDVAFEYDSSEQYLAVTVTAATDIPFLKSTGNISWQVHLVLLPTKKQRAKTGVQRGPCPMFTETFRFSRLERDALGDYAVRFRLYSVRHMKKEKVLGEKVFCLAKLNLQGKMALPVTLEPGSAAPSSNQCTPNQVQKDILQQCTTGLQGCGSLVSVSRSVGAFSYHSTGESSMPELLLGLLYNSSTGRLSVEVIRGSHFKNSATDQTPNLFCCIKQFTGGQLYIMRGGSFQCSAVLFTDTYVKLVMLDSNGREMSKCKTSMCRGQPSPTYKETFIFQVSLFQLSEVTLQVLVYSRRSSVWRRERLGWVSLGLNSTTEEQEEHWTQMREAEGQQVCQWHTLLDS</sequence>
<organism evidence="4 5">
    <name type="scientific">Electrophorus voltai</name>
    <dbReference type="NCBI Taxonomy" id="2609070"/>
    <lineage>
        <taxon>Eukaryota</taxon>
        <taxon>Metazoa</taxon>
        <taxon>Chordata</taxon>
        <taxon>Craniata</taxon>
        <taxon>Vertebrata</taxon>
        <taxon>Euteleostomi</taxon>
        <taxon>Actinopterygii</taxon>
        <taxon>Neopterygii</taxon>
        <taxon>Teleostei</taxon>
        <taxon>Ostariophysi</taxon>
        <taxon>Gymnotiformes</taxon>
        <taxon>Gymnotoidei</taxon>
        <taxon>Gymnotidae</taxon>
        <taxon>Electrophorus</taxon>
    </lineage>
</organism>
<feature type="compositionally biased region" description="Polar residues" evidence="2">
    <location>
        <begin position="310"/>
        <end position="321"/>
    </location>
</feature>
<reference evidence="4" key="1">
    <citation type="submission" date="2023-03" db="EMBL/GenBank/DDBJ databases">
        <title>Electrophorus voltai genome.</title>
        <authorList>
            <person name="Bian C."/>
        </authorList>
    </citation>
    <scope>NUCLEOTIDE SEQUENCE</scope>
    <source>
        <strain evidence="4">CB-2022</strain>
        <tissue evidence="4">Muscle</tissue>
    </source>
</reference>
<dbReference type="PANTHER" id="PTHR46129">
    <property type="entry name" value="SYNAPTOTAGMIN 14, ISOFORM D"/>
    <property type="match status" value="1"/>
</dbReference>
<feature type="region of interest" description="Disordered" evidence="2">
    <location>
        <begin position="129"/>
        <end position="329"/>
    </location>
</feature>
<dbReference type="InterPro" id="IPR035892">
    <property type="entry name" value="C2_domain_sf"/>
</dbReference>
<name>A0AAD8ZBI7_9TELE</name>